<feature type="binding site" evidence="11">
    <location>
        <begin position="101"/>
        <end position="106"/>
    </location>
    <ligand>
        <name>ATP</name>
        <dbReference type="ChEBI" id="CHEBI:30616"/>
    </ligand>
</feature>
<keyword evidence="8 11" id="KW-0067">ATP-binding</keyword>
<dbReference type="RefSeq" id="WP_090439873.1">
    <property type="nucleotide sequence ID" value="NZ_FOHU01000002.1"/>
</dbReference>
<feature type="binding site" evidence="11">
    <location>
        <position position="226"/>
    </location>
    <ligand>
        <name>substrate</name>
    </ligand>
</feature>
<dbReference type="GO" id="GO:0004106">
    <property type="term" value="F:chorismate mutase activity"/>
    <property type="evidence" value="ECO:0007669"/>
    <property type="project" value="InterPro"/>
</dbReference>
<dbReference type="SUPFAM" id="SSF52540">
    <property type="entry name" value="P-loop containing nucleoside triphosphate hydrolases"/>
    <property type="match status" value="1"/>
</dbReference>
<dbReference type="OrthoDB" id="9800332at2"/>
<feature type="binding site" evidence="11">
    <location>
        <position position="123"/>
    </location>
    <ligand>
        <name>substrate</name>
    </ligand>
</feature>
<feature type="binding site" evidence="11">
    <location>
        <position position="207"/>
    </location>
    <ligand>
        <name>ATP</name>
        <dbReference type="ChEBI" id="CHEBI:30616"/>
    </ligand>
</feature>
<feature type="binding site" evidence="11">
    <location>
        <position position="169"/>
    </location>
    <ligand>
        <name>substrate</name>
    </ligand>
</feature>
<dbReference type="GO" id="GO:0004765">
    <property type="term" value="F:shikimate kinase activity"/>
    <property type="evidence" value="ECO:0007669"/>
    <property type="project" value="UniProtKB-UniRule"/>
</dbReference>
<sequence length="261" mass="30250">MLNELERLRQEIDKCDEAIVKNFEKRMELVMEVLAYKKEKGLPVFHPGREQQVMDKVLASFSHTNLPEEIQQLYKEIMRISRKLQSKRLFPYSIALIGFMGTGKTTVAMDLSEKLEMEYVDVDILIQEKMEMTIGEIFENYGEGYFRKIEKDTIKELSQRNNIIISSGGGAVLDQENIINLKKNCKVVLLKAAAETIIKRIKGDNTRPLVKGKMHLEHIKDLLDQRKAAYHEAADIIIDTDDKIFDDISKEIVRELLLKYE</sequence>
<keyword evidence="11" id="KW-0460">Magnesium</keyword>
<evidence type="ECO:0000256" key="9">
    <source>
        <dbReference type="ARBA" id="ARBA00023141"/>
    </source>
</evidence>
<keyword evidence="6 11" id="KW-0547">Nucleotide-binding</keyword>
<protein>
    <recommendedName>
        <fullName evidence="3 11">Shikimate kinase</fullName>
        <shortName evidence="11">SK</shortName>
        <ecNumber evidence="3 11">2.7.1.71</ecNumber>
    </recommendedName>
</protein>
<evidence type="ECO:0000256" key="7">
    <source>
        <dbReference type="ARBA" id="ARBA00022777"/>
    </source>
</evidence>
<dbReference type="InterPro" id="IPR000623">
    <property type="entry name" value="Shikimate_kinase/TSH1"/>
</dbReference>
<dbReference type="EMBL" id="FOHU01000002">
    <property type="protein sequence ID" value="SES89195.1"/>
    <property type="molecule type" value="Genomic_DNA"/>
</dbReference>
<dbReference type="GO" id="GO:0009423">
    <property type="term" value="P:chorismate biosynthetic process"/>
    <property type="evidence" value="ECO:0007669"/>
    <property type="project" value="UniProtKB-UniRule"/>
</dbReference>
<dbReference type="Proteomes" id="UP000199568">
    <property type="component" value="Unassembled WGS sequence"/>
</dbReference>
<keyword evidence="9 11" id="KW-0057">Aromatic amino acid biosynthesis</keyword>
<gene>
    <name evidence="11" type="primary">aroK</name>
    <name evidence="13" type="ORF">SAMN05660297_00887</name>
</gene>
<dbReference type="PROSITE" id="PS51168">
    <property type="entry name" value="CHORISMATE_MUT_2"/>
    <property type="match status" value="1"/>
</dbReference>
<dbReference type="GO" id="GO:0008652">
    <property type="term" value="P:amino acid biosynthetic process"/>
    <property type="evidence" value="ECO:0007669"/>
    <property type="project" value="UniProtKB-KW"/>
</dbReference>
<keyword evidence="5 11" id="KW-0808">Transferase</keyword>
<organism evidence="13 14">
    <name type="scientific">Natronincola peptidivorans</name>
    <dbReference type="NCBI Taxonomy" id="426128"/>
    <lineage>
        <taxon>Bacteria</taxon>
        <taxon>Bacillati</taxon>
        <taxon>Bacillota</taxon>
        <taxon>Clostridia</taxon>
        <taxon>Peptostreptococcales</taxon>
        <taxon>Natronincolaceae</taxon>
        <taxon>Natronincola</taxon>
    </lineage>
</organism>
<keyword evidence="11" id="KW-0963">Cytoplasm</keyword>
<name>A0A1I0A510_9FIRM</name>
<dbReference type="PROSITE" id="PS01128">
    <property type="entry name" value="SHIKIMATE_KINASE"/>
    <property type="match status" value="1"/>
</dbReference>
<dbReference type="UniPathway" id="UPA00053">
    <property type="reaction ID" value="UER00088"/>
</dbReference>
<dbReference type="PANTHER" id="PTHR21087:SF16">
    <property type="entry name" value="SHIKIMATE KINASE 1, CHLOROPLASTIC"/>
    <property type="match status" value="1"/>
</dbReference>
<dbReference type="GO" id="GO:0005524">
    <property type="term" value="F:ATP binding"/>
    <property type="evidence" value="ECO:0007669"/>
    <property type="project" value="UniProtKB-UniRule"/>
</dbReference>
<dbReference type="InterPro" id="IPR023000">
    <property type="entry name" value="Shikimate_kinase_CS"/>
</dbReference>
<evidence type="ECO:0000256" key="5">
    <source>
        <dbReference type="ARBA" id="ARBA00022679"/>
    </source>
</evidence>
<keyword evidence="7 11" id="KW-0418">Kinase</keyword>
<evidence type="ECO:0000256" key="2">
    <source>
        <dbReference type="ARBA" id="ARBA00006997"/>
    </source>
</evidence>
<dbReference type="SMART" id="SM00830">
    <property type="entry name" value="CM_2"/>
    <property type="match status" value="1"/>
</dbReference>
<evidence type="ECO:0000256" key="11">
    <source>
        <dbReference type="HAMAP-Rule" id="MF_00109"/>
    </source>
</evidence>
<dbReference type="InterPro" id="IPR031322">
    <property type="entry name" value="Shikimate/glucono_kinase"/>
</dbReference>
<evidence type="ECO:0000256" key="1">
    <source>
        <dbReference type="ARBA" id="ARBA00004842"/>
    </source>
</evidence>
<dbReference type="CDD" id="cd00464">
    <property type="entry name" value="SK"/>
    <property type="match status" value="1"/>
</dbReference>
<feature type="domain" description="Chorismate mutase" evidence="12">
    <location>
        <begin position="1"/>
        <end position="89"/>
    </location>
</feature>
<dbReference type="GO" id="GO:0009073">
    <property type="term" value="P:aromatic amino acid family biosynthetic process"/>
    <property type="evidence" value="ECO:0007669"/>
    <property type="project" value="UniProtKB-KW"/>
</dbReference>
<evidence type="ECO:0000313" key="14">
    <source>
        <dbReference type="Proteomes" id="UP000199568"/>
    </source>
</evidence>
<keyword evidence="4 11" id="KW-0028">Amino-acid biosynthesis</keyword>
<dbReference type="InterPro" id="IPR036263">
    <property type="entry name" value="Chorismate_II_sf"/>
</dbReference>
<comment type="pathway">
    <text evidence="1 11">Metabolic intermediate biosynthesis; chorismate biosynthesis; chorismate from D-erythrose 4-phosphate and phosphoenolpyruvate: step 5/7.</text>
</comment>
<evidence type="ECO:0000313" key="13">
    <source>
        <dbReference type="EMBL" id="SES89195.1"/>
    </source>
</evidence>
<dbReference type="Gene3D" id="3.40.50.300">
    <property type="entry name" value="P-loop containing nucleotide triphosphate hydrolases"/>
    <property type="match status" value="1"/>
</dbReference>
<evidence type="ECO:0000256" key="3">
    <source>
        <dbReference type="ARBA" id="ARBA00012154"/>
    </source>
</evidence>
<evidence type="ECO:0000256" key="6">
    <source>
        <dbReference type="ARBA" id="ARBA00022741"/>
    </source>
</evidence>
<keyword evidence="11" id="KW-0479">Metal-binding</keyword>
<feature type="binding site" evidence="11">
    <location>
        <position position="105"/>
    </location>
    <ligand>
        <name>Mg(2+)</name>
        <dbReference type="ChEBI" id="CHEBI:18420"/>
    </ligand>
</feature>
<dbReference type="NCBIfam" id="TIGR01805">
    <property type="entry name" value="CM_mono_grmpos"/>
    <property type="match status" value="1"/>
</dbReference>
<dbReference type="InterPro" id="IPR002701">
    <property type="entry name" value="CM_II_prokaryot"/>
</dbReference>
<comment type="caution">
    <text evidence="11">Lacks conserved residue(s) required for the propagation of feature annotation.</text>
</comment>
<dbReference type="InterPro" id="IPR027417">
    <property type="entry name" value="P-loop_NTPase"/>
</dbReference>
<evidence type="ECO:0000259" key="12">
    <source>
        <dbReference type="PROSITE" id="PS51168"/>
    </source>
</evidence>
<dbReference type="PRINTS" id="PR01100">
    <property type="entry name" value="SHIKIMTKNASE"/>
</dbReference>
<evidence type="ECO:0000256" key="10">
    <source>
        <dbReference type="ARBA" id="ARBA00048567"/>
    </source>
</evidence>
<proteinExistence type="inferred from homology"/>
<dbReference type="PANTHER" id="PTHR21087">
    <property type="entry name" value="SHIKIMATE KINASE"/>
    <property type="match status" value="1"/>
</dbReference>
<evidence type="ECO:0000256" key="4">
    <source>
        <dbReference type="ARBA" id="ARBA00022605"/>
    </source>
</evidence>
<dbReference type="GO" id="GO:0000287">
    <property type="term" value="F:magnesium ion binding"/>
    <property type="evidence" value="ECO:0007669"/>
    <property type="project" value="UniProtKB-UniRule"/>
</dbReference>
<accession>A0A1I0A510</accession>
<comment type="subunit">
    <text evidence="11">Monomer.</text>
</comment>
<dbReference type="GO" id="GO:0005829">
    <property type="term" value="C:cytosol"/>
    <property type="evidence" value="ECO:0007669"/>
    <property type="project" value="TreeGrafter"/>
</dbReference>
<dbReference type="Pfam" id="PF01202">
    <property type="entry name" value="SKI"/>
    <property type="match status" value="1"/>
</dbReference>
<evidence type="ECO:0000256" key="8">
    <source>
        <dbReference type="ARBA" id="ARBA00022840"/>
    </source>
</evidence>
<comment type="catalytic activity">
    <reaction evidence="10 11">
        <text>shikimate + ATP = 3-phosphoshikimate + ADP + H(+)</text>
        <dbReference type="Rhea" id="RHEA:13121"/>
        <dbReference type="ChEBI" id="CHEBI:15378"/>
        <dbReference type="ChEBI" id="CHEBI:30616"/>
        <dbReference type="ChEBI" id="CHEBI:36208"/>
        <dbReference type="ChEBI" id="CHEBI:145989"/>
        <dbReference type="ChEBI" id="CHEBI:456216"/>
        <dbReference type="EC" id="2.7.1.71"/>
    </reaction>
</comment>
<dbReference type="InterPro" id="IPR011279">
    <property type="entry name" value="Chorismate_mutase_GmP"/>
</dbReference>
<reference evidence="13 14" key="1">
    <citation type="submission" date="2016-10" db="EMBL/GenBank/DDBJ databases">
        <authorList>
            <person name="de Groot N.N."/>
        </authorList>
    </citation>
    <scope>NUCLEOTIDE SEQUENCE [LARGE SCALE GENOMIC DNA]</scope>
    <source>
        <strain evidence="13 14">DSM 18979</strain>
    </source>
</reference>
<dbReference type="STRING" id="426128.SAMN05660297_00887"/>
<comment type="subcellular location">
    <subcellularLocation>
        <location evidence="11">Cytoplasm</location>
    </subcellularLocation>
</comment>
<comment type="function">
    <text evidence="11">Catalyzes the specific phosphorylation of the 3-hydroxyl group of shikimic acid using ATP as a cosubstrate.</text>
</comment>
<comment type="cofactor">
    <cofactor evidence="11">
        <name>Mg(2+)</name>
        <dbReference type="ChEBI" id="CHEBI:18420"/>
    </cofactor>
    <text evidence="11">Binds 1 Mg(2+) ion per subunit.</text>
</comment>
<feature type="binding site" evidence="11">
    <location>
        <position position="147"/>
    </location>
    <ligand>
        <name>substrate</name>
    </ligand>
</feature>
<dbReference type="InterPro" id="IPR036979">
    <property type="entry name" value="CM_dom_sf"/>
</dbReference>
<dbReference type="HAMAP" id="MF_00109">
    <property type="entry name" value="Shikimate_kinase"/>
    <property type="match status" value="1"/>
</dbReference>
<comment type="similarity">
    <text evidence="2 11">Belongs to the shikimate kinase family.</text>
</comment>
<dbReference type="SUPFAM" id="SSF48600">
    <property type="entry name" value="Chorismate mutase II"/>
    <property type="match status" value="1"/>
</dbReference>
<dbReference type="Gene3D" id="1.20.59.10">
    <property type="entry name" value="Chorismate mutase"/>
    <property type="match status" value="1"/>
</dbReference>
<dbReference type="AlphaFoldDB" id="A0A1I0A510"/>
<dbReference type="Pfam" id="PF01817">
    <property type="entry name" value="CM_2"/>
    <property type="match status" value="1"/>
</dbReference>
<keyword evidence="14" id="KW-1185">Reference proteome</keyword>
<dbReference type="EC" id="2.7.1.71" evidence="3 11"/>